<accession>A0AA48H0A3</accession>
<dbReference type="PANTHER" id="PTHR46173:SF1">
    <property type="entry name" value="CCA TRNA NUCLEOTIDYLTRANSFERASE 1, MITOCHONDRIAL"/>
    <property type="match status" value="1"/>
</dbReference>
<gene>
    <name evidence="12" type="ORF">METEAL_28370</name>
</gene>
<dbReference type="GO" id="GO:0046872">
    <property type="term" value="F:metal ion binding"/>
    <property type="evidence" value="ECO:0007669"/>
    <property type="project" value="UniProtKB-KW"/>
</dbReference>
<dbReference type="InterPro" id="IPR032828">
    <property type="entry name" value="PolyA_RNA-bd"/>
</dbReference>
<evidence type="ECO:0000256" key="8">
    <source>
        <dbReference type="RuleBase" id="RU003953"/>
    </source>
</evidence>
<evidence type="ECO:0000256" key="1">
    <source>
        <dbReference type="ARBA" id="ARBA00001946"/>
    </source>
</evidence>
<proteinExistence type="inferred from homology"/>
<dbReference type="EMBL" id="AP027080">
    <property type="protein sequence ID" value="BDU73663.1"/>
    <property type="molecule type" value="Genomic_DNA"/>
</dbReference>
<keyword evidence="5" id="KW-0479">Metal-binding</keyword>
<feature type="domain" description="tRNA nucleotidyltransferase/poly(A) polymerase RNA and SrmB- binding" evidence="11">
    <location>
        <begin position="187"/>
        <end position="246"/>
    </location>
</feature>
<protein>
    <submittedName>
        <fullName evidence="12">HDIG domain-containing protein</fullName>
    </submittedName>
</protein>
<feature type="domain" description="HD" evidence="10">
    <location>
        <begin position="263"/>
        <end position="344"/>
    </location>
</feature>
<dbReference type="Gene3D" id="1.10.3090.10">
    <property type="entry name" value="cca-adding enzyme, domain 2"/>
    <property type="match status" value="1"/>
</dbReference>
<comment type="similarity">
    <text evidence="8">Belongs to the tRNA nucleotidyltransferase/poly(A) polymerase family.</text>
</comment>
<evidence type="ECO:0000259" key="11">
    <source>
        <dbReference type="Pfam" id="PF12627"/>
    </source>
</evidence>
<sequence>MKRPTTFPTSMREFLRTLHQALGPDSGLVLVGGAVRDLLLDRPSPDWDLATALLPGEVMDRARAAGLRVIPTGLQHGTVTVMVGAKGFEVTTFRGDEAYVDGRRPESVRLGVALEEDLARRDFTINAMALPAQALDGGPWEPFLVDPFGGRGDLASGTLRAVGDPLERFGEDGLRCLRACRFASQLDFDIEPGTLAAIPRRLEVAGKVSVERVLAELTKLLCGLQPGKGLSALATSGLLGLWLAELQPMIGCLQNRYHAYPVWEHTLEVVRRTPPDPGLRWAALLHDCGKPARRSEDAQGHIHFYGHEPVSVRIAGEILARLRASGALARDVIALVAHHGTHPGPEWGDPACRRFLRRLREDGLSLERWGAFRLADQSGKGMGDGTCLGEHREVMARLEALARSNPPLDVKALALDGRALMALANRKGGPWLGELQGHLLERVLDEPGLNAPGPLAELARAFLTPGAASP</sequence>
<dbReference type="SUPFAM" id="SSF81301">
    <property type="entry name" value="Nucleotidyltransferase"/>
    <property type="match status" value="1"/>
</dbReference>
<dbReference type="SUPFAM" id="SSF81891">
    <property type="entry name" value="Poly A polymerase C-terminal region-like"/>
    <property type="match status" value="1"/>
</dbReference>
<dbReference type="Gene3D" id="3.30.460.10">
    <property type="entry name" value="Beta Polymerase, domain 2"/>
    <property type="match status" value="1"/>
</dbReference>
<keyword evidence="4" id="KW-0548">Nucleotidyltransferase</keyword>
<evidence type="ECO:0000313" key="13">
    <source>
        <dbReference type="Proteomes" id="UP001238179"/>
    </source>
</evidence>
<dbReference type="Pfam" id="PF01966">
    <property type="entry name" value="HD"/>
    <property type="match status" value="1"/>
</dbReference>
<comment type="cofactor">
    <cofactor evidence="1">
        <name>Mg(2+)</name>
        <dbReference type="ChEBI" id="CHEBI:18420"/>
    </cofactor>
</comment>
<dbReference type="Gene3D" id="1.10.246.80">
    <property type="match status" value="1"/>
</dbReference>
<evidence type="ECO:0000259" key="10">
    <source>
        <dbReference type="Pfam" id="PF01966"/>
    </source>
</evidence>
<evidence type="ECO:0000256" key="6">
    <source>
        <dbReference type="ARBA" id="ARBA00022741"/>
    </source>
</evidence>
<dbReference type="Pfam" id="PF12627">
    <property type="entry name" value="PolyA_pol_RNAbd"/>
    <property type="match status" value="1"/>
</dbReference>
<keyword evidence="7" id="KW-0460">Magnesium</keyword>
<dbReference type="GO" id="GO:0000166">
    <property type="term" value="F:nucleotide binding"/>
    <property type="evidence" value="ECO:0007669"/>
    <property type="project" value="UniProtKB-KW"/>
</dbReference>
<dbReference type="PANTHER" id="PTHR46173">
    <property type="entry name" value="CCA TRNA NUCLEOTIDYLTRANSFERASE 1, MITOCHONDRIAL"/>
    <property type="match status" value="1"/>
</dbReference>
<dbReference type="InterPro" id="IPR003607">
    <property type="entry name" value="HD/PDEase_dom"/>
</dbReference>
<dbReference type="AlphaFoldDB" id="A0AA48H0A3"/>
<feature type="domain" description="Poly A polymerase head" evidence="9">
    <location>
        <begin position="29"/>
        <end position="160"/>
    </location>
</feature>
<dbReference type="GO" id="GO:0016779">
    <property type="term" value="F:nucleotidyltransferase activity"/>
    <property type="evidence" value="ECO:0007669"/>
    <property type="project" value="UniProtKB-KW"/>
</dbReference>
<evidence type="ECO:0000256" key="4">
    <source>
        <dbReference type="ARBA" id="ARBA00022695"/>
    </source>
</evidence>
<dbReference type="InterPro" id="IPR043519">
    <property type="entry name" value="NT_sf"/>
</dbReference>
<name>A0AA48H0A3_9BACT</name>
<evidence type="ECO:0000256" key="7">
    <source>
        <dbReference type="ARBA" id="ARBA00022842"/>
    </source>
</evidence>
<evidence type="ECO:0000256" key="3">
    <source>
        <dbReference type="ARBA" id="ARBA00022694"/>
    </source>
</evidence>
<dbReference type="GO" id="GO:0000049">
    <property type="term" value="F:tRNA binding"/>
    <property type="evidence" value="ECO:0007669"/>
    <property type="project" value="TreeGrafter"/>
</dbReference>
<keyword evidence="2 8" id="KW-0808">Transferase</keyword>
<evidence type="ECO:0000256" key="2">
    <source>
        <dbReference type="ARBA" id="ARBA00022679"/>
    </source>
</evidence>
<dbReference type="CDD" id="cd05398">
    <property type="entry name" value="NT_ClassII-CCAase"/>
    <property type="match status" value="1"/>
</dbReference>
<dbReference type="Pfam" id="PF01743">
    <property type="entry name" value="PolyA_pol"/>
    <property type="match status" value="1"/>
</dbReference>
<dbReference type="RefSeq" id="WP_316412334.1">
    <property type="nucleotide sequence ID" value="NZ_AP027080.1"/>
</dbReference>
<dbReference type="GO" id="GO:0008033">
    <property type="term" value="P:tRNA processing"/>
    <property type="evidence" value="ECO:0007669"/>
    <property type="project" value="UniProtKB-KW"/>
</dbReference>
<evidence type="ECO:0000259" key="9">
    <source>
        <dbReference type="Pfam" id="PF01743"/>
    </source>
</evidence>
<dbReference type="InterPro" id="IPR050264">
    <property type="entry name" value="Bact_CCA-adding_enz_type3_sf"/>
</dbReference>
<evidence type="ECO:0000313" key="12">
    <source>
        <dbReference type="EMBL" id="BDU73663.1"/>
    </source>
</evidence>
<keyword evidence="6" id="KW-0547">Nucleotide-binding</keyword>
<dbReference type="Proteomes" id="UP001238179">
    <property type="component" value="Chromosome"/>
</dbReference>
<evidence type="ECO:0000256" key="5">
    <source>
        <dbReference type="ARBA" id="ARBA00022723"/>
    </source>
</evidence>
<dbReference type="InterPro" id="IPR006674">
    <property type="entry name" value="HD_domain"/>
</dbReference>
<organism evidence="12 13">
    <name type="scientific">Mesoterricola silvestris</name>
    <dbReference type="NCBI Taxonomy" id="2927979"/>
    <lineage>
        <taxon>Bacteria</taxon>
        <taxon>Pseudomonadati</taxon>
        <taxon>Acidobacteriota</taxon>
        <taxon>Holophagae</taxon>
        <taxon>Holophagales</taxon>
        <taxon>Holophagaceae</taxon>
        <taxon>Mesoterricola</taxon>
    </lineage>
</organism>
<keyword evidence="3" id="KW-0819">tRNA processing</keyword>
<dbReference type="CDD" id="cd00077">
    <property type="entry name" value="HDc"/>
    <property type="match status" value="1"/>
</dbReference>
<dbReference type="InterPro" id="IPR002646">
    <property type="entry name" value="PolA_pol_head_dom"/>
</dbReference>
<keyword evidence="8" id="KW-0694">RNA-binding</keyword>
<reference evidence="13" key="1">
    <citation type="journal article" date="2023" name="Int. J. Syst. Evol. Microbiol.">
        <title>Mesoterricola silvestris gen. nov., sp. nov., Mesoterricola sediminis sp. nov., Geothrix oryzae sp. nov., Geothrix edaphica sp. nov., Geothrix rubra sp. nov., and Geothrix limicola sp. nov., six novel members of Acidobacteriota isolated from soils.</title>
        <authorList>
            <person name="Itoh H."/>
            <person name="Sugisawa Y."/>
            <person name="Mise K."/>
            <person name="Xu Z."/>
            <person name="Kuniyasu M."/>
            <person name="Ushijima N."/>
            <person name="Kawano K."/>
            <person name="Kobayashi E."/>
            <person name="Shiratori Y."/>
            <person name="Masuda Y."/>
            <person name="Senoo K."/>
        </authorList>
    </citation>
    <scope>NUCLEOTIDE SEQUENCE [LARGE SCALE GENOMIC DNA]</scope>
    <source>
        <strain evidence="13">W79</strain>
    </source>
</reference>
<dbReference type="KEGG" id="msil:METEAL_28370"/>
<keyword evidence="13" id="KW-1185">Reference proteome</keyword>